<comment type="caution">
    <text evidence="2">The sequence shown here is derived from an EMBL/GenBank/DDBJ whole genome shotgun (WGS) entry which is preliminary data.</text>
</comment>
<protein>
    <recommendedName>
        <fullName evidence="4">Transposase</fullName>
    </recommendedName>
</protein>
<dbReference type="EMBL" id="JBGOSP010000001">
    <property type="protein sequence ID" value="MFA3834621.1"/>
    <property type="molecule type" value="Genomic_DNA"/>
</dbReference>
<dbReference type="Proteomes" id="UP001571476">
    <property type="component" value="Unassembled WGS sequence"/>
</dbReference>
<evidence type="ECO:0008006" key="4">
    <source>
        <dbReference type="Google" id="ProtNLM"/>
    </source>
</evidence>
<evidence type="ECO:0000313" key="3">
    <source>
        <dbReference type="Proteomes" id="UP001571476"/>
    </source>
</evidence>
<reference evidence="2 3" key="1">
    <citation type="submission" date="2024-08" db="EMBL/GenBank/DDBJ databases">
        <title>Genome sequence of Streptomyces aureus CACIA-1.46HGO.</title>
        <authorList>
            <person name="Evangelista-Martinez Z."/>
        </authorList>
    </citation>
    <scope>NUCLEOTIDE SEQUENCE [LARGE SCALE GENOMIC DNA]</scope>
    <source>
        <strain evidence="2 3">CACIA-1.46HGO</strain>
    </source>
</reference>
<sequence length="59" mass="6521">MTRSTARRRVRGAARLRYSVGVISYAVRNARLKSAARGKPHVDDERPMDGVRASPEATP</sequence>
<keyword evidence="3" id="KW-1185">Reference proteome</keyword>
<evidence type="ECO:0000256" key="1">
    <source>
        <dbReference type="SAM" id="MobiDB-lite"/>
    </source>
</evidence>
<dbReference type="RefSeq" id="WP_372560762.1">
    <property type="nucleotide sequence ID" value="NZ_JBGOSP010000001.1"/>
</dbReference>
<name>A0ABV4S881_9ACTN</name>
<proteinExistence type="predicted"/>
<feature type="region of interest" description="Disordered" evidence="1">
    <location>
        <begin position="34"/>
        <end position="59"/>
    </location>
</feature>
<gene>
    <name evidence="2" type="ORF">ACEG43_00235</name>
</gene>
<accession>A0ABV4S881</accession>
<feature type="compositionally biased region" description="Basic and acidic residues" evidence="1">
    <location>
        <begin position="40"/>
        <end position="49"/>
    </location>
</feature>
<organism evidence="2 3">
    <name type="scientific">Streptomyces aureus</name>
    <dbReference type="NCBI Taxonomy" id="193461"/>
    <lineage>
        <taxon>Bacteria</taxon>
        <taxon>Bacillati</taxon>
        <taxon>Actinomycetota</taxon>
        <taxon>Actinomycetes</taxon>
        <taxon>Kitasatosporales</taxon>
        <taxon>Streptomycetaceae</taxon>
        <taxon>Streptomyces</taxon>
    </lineage>
</organism>
<evidence type="ECO:0000313" key="2">
    <source>
        <dbReference type="EMBL" id="MFA3834621.1"/>
    </source>
</evidence>